<accession>A0A844FZM1</accession>
<name>A0A844FZM1_9BACT</name>
<organism evidence="2 3">
    <name type="scientific">Victivallis lenta</name>
    <dbReference type="NCBI Taxonomy" id="2606640"/>
    <lineage>
        <taxon>Bacteria</taxon>
        <taxon>Pseudomonadati</taxon>
        <taxon>Lentisphaerota</taxon>
        <taxon>Lentisphaeria</taxon>
        <taxon>Victivallales</taxon>
        <taxon>Victivallaceae</taxon>
        <taxon>Victivallis</taxon>
    </lineage>
</organism>
<proteinExistence type="predicted"/>
<dbReference type="InterPro" id="IPR050312">
    <property type="entry name" value="IolE/XylAMocC-like"/>
</dbReference>
<feature type="domain" description="Xylose isomerase-like TIM barrel" evidence="1">
    <location>
        <begin position="53"/>
        <end position="262"/>
    </location>
</feature>
<dbReference type="AlphaFoldDB" id="A0A844FZM1"/>
<evidence type="ECO:0000259" key="1">
    <source>
        <dbReference type="Pfam" id="PF01261"/>
    </source>
</evidence>
<dbReference type="Pfam" id="PF01261">
    <property type="entry name" value="AP_endonuc_2"/>
    <property type="match status" value="1"/>
</dbReference>
<gene>
    <name evidence="2" type="ORF">FYJ85_02280</name>
</gene>
<dbReference type="Gene3D" id="3.20.20.150">
    <property type="entry name" value="Divalent-metal-dependent TIM barrel enzymes"/>
    <property type="match status" value="1"/>
</dbReference>
<protein>
    <submittedName>
        <fullName evidence="2">Sugar phosphate isomerase/epimerase</fullName>
    </submittedName>
</protein>
<reference evidence="2 3" key="1">
    <citation type="submission" date="2019-08" db="EMBL/GenBank/DDBJ databases">
        <title>In-depth cultivation of the pig gut microbiome towards novel bacterial diversity and tailored functional studies.</title>
        <authorList>
            <person name="Wylensek D."/>
            <person name="Hitch T.C.A."/>
            <person name="Clavel T."/>
        </authorList>
    </citation>
    <scope>NUCLEOTIDE SEQUENCE [LARGE SCALE GENOMIC DNA]</scope>
    <source>
        <strain evidence="2 3">BBE-744-WT-12</strain>
    </source>
</reference>
<evidence type="ECO:0000313" key="3">
    <source>
        <dbReference type="Proteomes" id="UP000435649"/>
    </source>
</evidence>
<dbReference type="EMBL" id="VUNS01000002">
    <property type="protein sequence ID" value="MST95871.1"/>
    <property type="molecule type" value="Genomic_DNA"/>
</dbReference>
<keyword evidence="3" id="KW-1185">Reference proteome</keyword>
<dbReference type="GO" id="GO:0016853">
    <property type="term" value="F:isomerase activity"/>
    <property type="evidence" value="ECO:0007669"/>
    <property type="project" value="UniProtKB-KW"/>
</dbReference>
<dbReference type="SUPFAM" id="SSF51658">
    <property type="entry name" value="Xylose isomerase-like"/>
    <property type="match status" value="1"/>
</dbReference>
<dbReference type="InterPro" id="IPR036237">
    <property type="entry name" value="Xyl_isomerase-like_sf"/>
</dbReference>
<dbReference type="RefSeq" id="WP_154416865.1">
    <property type="nucleotide sequence ID" value="NZ_CALXOB010000031.1"/>
</dbReference>
<keyword evidence="2" id="KW-0413">Isomerase</keyword>
<dbReference type="PANTHER" id="PTHR12110">
    <property type="entry name" value="HYDROXYPYRUVATE ISOMERASE"/>
    <property type="match status" value="1"/>
</dbReference>
<evidence type="ECO:0000313" key="2">
    <source>
        <dbReference type="EMBL" id="MST95871.1"/>
    </source>
</evidence>
<sequence length="298" mass="33312">MAAPAISHYWSWGAVPEKFYGNVMAEFRDNGVNRLILTHFLLPRFAEEPEFRKSVLSLCSRFSMRFDGAHAPWGNAWDLNETDSDARKLMLRNQKRMIEAAGEAGAGSIVIHIGDSICKRADAPPVPVLRDLAVAALEELLPAAEKAGVTVAIENIIAPTDTIGELLAIFERIDSPYLGCCYDSGHENVMTATPGKRPDMLCEYIRDTLWHGKPQLQERILERLTPHIVCCHLHDNDGLNDAHTLPGLGTIDWAEKIPLLRQSPRLMSVQNEMNCVGHEISVRRMVETCDALWRGEHL</sequence>
<dbReference type="InterPro" id="IPR013022">
    <property type="entry name" value="Xyl_isomerase-like_TIM-brl"/>
</dbReference>
<dbReference type="Proteomes" id="UP000435649">
    <property type="component" value="Unassembled WGS sequence"/>
</dbReference>
<comment type="caution">
    <text evidence="2">The sequence shown here is derived from an EMBL/GenBank/DDBJ whole genome shotgun (WGS) entry which is preliminary data.</text>
</comment>